<dbReference type="Pfam" id="PF07859">
    <property type="entry name" value="Abhydrolase_3"/>
    <property type="match status" value="1"/>
</dbReference>
<dbReference type="STRING" id="413071.G9MUZ4"/>
<dbReference type="OMA" id="VIALHYW"/>
<accession>G9MUZ4</accession>
<dbReference type="GO" id="GO:0016787">
    <property type="term" value="F:hydrolase activity"/>
    <property type="evidence" value="ECO:0007669"/>
    <property type="project" value="UniProtKB-KW"/>
</dbReference>
<feature type="non-terminal residue" evidence="4">
    <location>
        <position position="302"/>
    </location>
</feature>
<dbReference type="Gene3D" id="3.40.50.1820">
    <property type="entry name" value="alpha/beta hydrolase"/>
    <property type="match status" value="1"/>
</dbReference>
<dbReference type="VEuPathDB" id="FungiDB:TRIVIDRAFT_128057"/>
<dbReference type="InParanoid" id="G9MUZ4"/>
<feature type="domain" description="Alpha/beta hydrolase fold-3" evidence="3">
    <location>
        <begin position="93"/>
        <end position="265"/>
    </location>
</feature>
<keyword evidence="5" id="KW-1185">Reference proteome</keyword>
<feature type="non-terminal residue" evidence="4">
    <location>
        <position position="1"/>
    </location>
</feature>
<evidence type="ECO:0000313" key="5">
    <source>
        <dbReference type="Proteomes" id="UP000007115"/>
    </source>
</evidence>
<dbReference type="EMBL" id="ABDF02000065">
    <property type="protein sequence ID" value="EHK21718.1"/>
    <property type="molecule type" value="Genomic_DNA"/>
</dbReference>
<gene>
    <name evidence="4" type="ORF">TRIVIDRAFT_128057</name>
</gene>
<dbReference type="SUPFAM" id="SSF53474">
    <property type="entry name" value="alpha/beta-Hydrolases"/>
    <property type="match status" value="1"/>
</dbReference>
<evidence type="ECO:0000259" key="3">
    <source>
        <dbReference type="Pfam" id="PF07859"/>
    </source>
</evidence>
<dbReference type="Proteomes" id="UP000007115">
    <property type="component" value="Unassembled WGS sequence"/>
</dbReference>
<dbReference type="RefSeq" id="XP_013955912.1">
    <property type="nucleotide sequence ID" value="XM_014100437.1"/>
</dbReference>
<dbReference type="GeneID" id="25787415"/>
<protein>
    <recommendedName>
        <fullName evidence="3">Alpha/beta hydrolase fold-3 domain-containing protein</fullName>
    </recommendedName>
</protein>
<name>G9MUZ4_HYPVG</name>
<sequence>PEQSHHDALAVLQMPPPLTSKIVYSVILYTGKGLVILSRGFQGLKEIIWPPSVKPDLIKTYSCRPHLPVRIFLPASHDISSPHVYPVLFAIVGGGLFIGYNKEHDEWNRTFADSQHVVVIGLDHSKAPRNPFPGPVHDIEALMLAALADKTIPLDRSSHHPINRIALLGFASGGNLALAVSQLPSIHNHPLAPAAVMSVAGVLDFSIPTEKKLANRFYKPSLKPSKRGGRDSFGPVMPALCWGYVPYGVDLCNPLLSPGYADLSMFAHEAWRLACRLSRQGAGVDHGTPDSDSKQAQWRVVG</sequence>
<reference evidence="4 5" key="1">
    <citation type="journal article" date="2011" name="Genome Biol.">
        <title>Comparative genome sequence analysis underscores mycoparasitism as the ancestral life style of Trichoderma.</title>
        <authorList>
            <person name="Kubicek C.P."/>
            <person name="Herrera-Estrella A."/>
            <person name="Seidl-Seiboth V."/>
            <person name="Martinez D.A."/>
            <person name="Druzhinina I.S."/>
            <person name="Thon M."/>
            <person name="Zeilinger S."/>
            <person name="Casas-Flores S."/>
            <person name="Horwitz B.A."/>
            <person name="Mukherjee P.K."/>
            <person name="Mukherjee M."/>
            <person name="Kredics L."/>
            <person name="Alcaraz L.D."/>
            <person name="Aerts A."/>
            <person name="Antal Z."/>
            <person name="Atanasova L."/>
            <person name="Cervantes-Badillo M.G."/>
            <person name="Challacombe J."/>
            <person name="Chertkov O."/>
            <person name="McCluskey K."/>
            <person name="Coulpier F."/>
            <person name="Deshpande N."/>
            <person name="von Doehren H."/>
            <person name="Ebbole D.J."/>
            <person name="Esquivel-Naranjo E.U."/>
            <person name="Fekete E."/>
            <person name="Flipphi M."/>
            <person name="Glaser F."/>
            <person name="Gomez-Rodriguez E.Y."/>
            <person name="Gruber S."/>
            <person name="Han C."/>
            <person name="Henrissat B."/>
            <person name="Hermosa R."/>
            <person name="Hernandez-Onate M."/>
            <person name="Karaffa L."/>
            <person name="Kosti I."/>
            <person name="Le Crom S."/>
            <person name="Lindquist E."/>
            <person name="Lucas S."/>
            <person name="Luebeck M."/>
            <person name="Luebeck P.S."/>
            <person name="Margeot A."/>
            <person name="Metz B."/>
            <person name="Misra M."/>
            <person name="Nevalainen H."/>
            <person name="Omann M."/>
            <person name="Packer N."/>
            <person name="Perrone G."/>
            <person name="Uresti-Rivera E.E."/>
            <person name="Salamov A."/>
            <person name="Schmoll M."/>
            <person name="Seiboth B."/>
            <person name="Shapiro H."/>
            <person name="Sukno S."/>
            <person name="Tamayo-Ramos J.A."/>
            <person name="Tisch D."/>
            <person name="Wiest A."/>
            <person name="Wilkinson H.H."/>
            <person name="Zhang M."/>
            <person name="Coutinho P.M."/>
            <person name="Kenerley C.M."/>
            <person name="Monte E."/>
            <person name="Baker S.E."/>
            <person name="Grigoriev I.V."/>
        </authorList>
    </citation>
    <scope>NUCLEOTIDE SEQUENCE [LARGE SCALE GENOMIC DNA]</scope>
    <source>
        <strain evidence="5">Gv29-8 / FGSC 10586</strain>
    </source>
</reference>
<organism evidence="4 5">
    <name type="scientific">Hypocrea virens (strain Gv29-8 / FGSC 10586)</name>
    <name type="common">Gliocladium virens</name>
    <name type="synonym">Trichoderma virens</name>
    <dbReference type="NCBI Taxonomy" id="413071"/>
    <lineage>
        <taxon>Eukaryota</taxon>
        <taxon>Fungi</taxon>
        <taxon>Dikarya</taxon>
        <taxon>Ascomycota</taxon>
        <taxon>Pezizomycotina</taxon>
        <taxon>Sordariomycetes</taxon>
        <taxon>Hypocreomycetidae</taxon>
        <taxon>Hypocreales</taxon>
        <taxon>Hypocreaceae</taxon>
        <taxon>Trichoderma</taxon>
    </lineage>
</organism>
<dbReference type="eggNOG" id="KOG1515">
    <property type="taxonomic scope" value="Eukaryota"/>
</dbReference>
<dbReference type="HOGENOM" id="CLU_012494_3_1_1"/>
<comment type="caution">
    <text evidence="4">The sequence shown here is derived from an EMBL/GenBank/DDBJ whole genome shotgun (WGS) entry which is preliminary data.</text>
</comment>
<dbReference type="OrthoDB" id="408631at2759"/>
<proteinExistence type="predicted"/>
<evidence type="ECO:0000313" key="4">
    <source>
        <dbReference type="EMBL" id="EHK21718.1"/>
    </source>
</evidence>
<dbReference type="AlphaFoldDB" id="G9MUZ4"/>
<dbReference type="PANTHER" id="PTHR48081">
    <property type="entry name" value="AB HYDROLASE SUPERFAMILY PROTEIN C4A8.06C"/>
    <property type="match status" value="1"/>
</dbReference>
<dbReference type="InterPro" id="IPR029058">
    <property type="entry name" value="AB_hydrolase_fold"/>
</dbReference>
<feature type="region of interest" description="Disordered" evidence="2">
    <location>
        <begin position="281"/>
        <end position="302"/>
    </location>
</feature>
<dbReference type="InterPro" id="IPR013094">
    <property type="entry name" value="AB_hydrolase_3"/>
</dbReference>
<evidence type="ECO:0000256" key="2">
    <source>
        <dbReference type="SAM" id="MobiDB-lite"/>
    </source>
</evidence>
<keyword evidence="1" id="KW-0378">Hydrolase</keyword>
<dbReference type="InterPro" id="IPR050300">
    <property type="entry name" value="GDXG_lipolytic_enzyme"/>
</dbReference>
<evidence type="ECO:0000256" key="1">
    <source>
        <dbReference type="ARBA" id="ARBA00022801"/>
    </source>
</evidence>